<protein>
    <submittedName>
        <fullName evidence="3">Uncharacterized protein</fullName>
    </submittedName>
</protein>
<dbReference type="EMBL" id="CAJOBJ010019350">
    <property type="protein sequence ID" value="CAF4203748.1"/>
    <property type="molecule type" value="Genomic_DNA"/>
</dbReference>
<comment type="caution">
    <text evidence="3">The sequence shown here is derived from an EMBL/GenBank/DDBJ whole genome shotgun (WGS) entry which is preliminary data.</text>
</comment>
<dbReference type="Proteomes" id="UP000681967">
    <property type="component" value="Unassembled WGS sequence"/>
</dbReference>
<evidence type="ECO:0000313" key="3">
    <source>
        <dbReference type="EMBL" id="CAF4279249.1"/>
    </source>
</evidence>
<proteinExistence type="predicted"/>
<dbReference type="AlphaFoldDB" id="A0A8S2TCG2"/>
<gene>
    <name evidence="3" type="ORF">BYL167_LOCUS26633</name>
    <name evidence="2" type="ORF">GIL414_LOCUS21719</name>
</gene>
<keyword evidence="1" id="KW-0175">Coiled coil</keyword>
<feature type="coiled-coil region" evidence="1">
    <location>
        <begin position="141"/>
        <end position="322"/>
    </location>
</feature>
<reference evidence="3" key="1">
    <citation type="submission" date="2021-02" db="EMBL/GenBank/DDBJ databases">
        <authorList>
            <person name="Nowell W R."/>
        </authorList>
    </citation>
    <scope>NUCLEOTIDE SEQUENCE</scope>
</reference>
<dbReference type="EMBL" id="CAJOBH010031406">
    <property type="protein sequence ID" value="CAF4279249.1"/>
    <property type="molecule type" value="Genomic_DNA"/>
</dbReference>
<evidence type="ECO:0000313" key="2">
    <source>
        <dbReference type="EMBL" id="CAF4203748.1"/>
    </source>
</evidence>
<feature type="non-terminal residue" evidence="3">
    <location>
        <position position="1"/>
    </location>
</feature>
<dbReference type="Proteomes" id="UP000681720">
    <property type="component" value="Unassembled WGS sequence"/>
</dbReference>
<feature type="non-terminal residue" evidence="3">
    <location>
        <position position="325"/>
    </location>
</feature>
<sequence length="325" mass="38112">LVQSTDEAQICKHKLSLLGNCFKTIVRKASETSERWANITSKLHEQVTDLSEDANKLRSLDERFEQSTKMLTLLRSQQEDLILQFMTVKPALEKAHLYVREYKRKWSQTSDENRHLRMETKRLRAKIDDFHRAEGIMHTKIDEQEMSLAQLRKELNNEAQNLSESQAVIERLKHSLNDTTNERDELIKNVTNINKKVEKLDSDIDGYTDENRLLHQATQKLEKQLANAHAHIESLQRTYQQNELSYQEKINECESLIISLKDANRDSLSVSEQKRAELNMAQTEIQSLKYEQSITTAKFENVEELNQELKRHISVIERSNDEHKR</sequence>
<name>A0A8S2TCG2_9BILA</name>
<evidence type="ECO:0000313" key="4">
    <source>
        <dbReference type="Proteomes" id="UP000681967"/>
    </source>
</evidence>
<organism evidence="3 4">
    <name type="scientific">Rotaria magnacalcarata</name>
    <dbReference type="NCBI Taxonomy" id="392030"/>
    <lineage>
        <taxon>Eukaryota</taxon>
        <taxon>Metazoa</taxon>
        <taxon>Spiralia</taxon>
        <taxon>Gnathifera</taxon>
        <taxon>Rotifera</taxon>
        <taxon>Eurotatoria</taxon>
        <taxon>Bdelloidea</taxon>
        <taxon>Philodinida</taxon>
        <taxon>Philodinidae</taxon>
        <taxon>Rotaria</taxon>
    </lineage>
</organism>
<evidence type="ECO:0000256" key="1">
    <source>
        <dbReference type="SAM" id="Coils"/>
    </source>
</evidence>
<accession>A0A8S2TCG2</accession>